<protein>
    <submittedName>
        <fullName evidence="4">2-oxoacid:ferredoxin oxidoreductase subunit gamma</fullName>
    </submittedName>
</protein>
<dbReference type="PANTHER" id="PTHR42730">
    <property type="entry name" value="2-OXOGLUTARATE SYNTHASE SUBUNIT KORC"/>
    <property type="match status" value="1"/>
</dbReference>
<keyword evidence="2" id="KW-1133">Transmembrane helix</keyword>
<proteinExistence type="predicted"/>
<keyword evidence="2" id="KW-0472">Membrane</keyword>
<dbReference type="AlphaFoldDB" id="A0A660SAB7"/>
<dbReference type="EMBL" id="QNBD01000322">
    <property type="protein sequence ID" value="RKX67785.1"/>
    <property type="molecule type" value="Genomic_DNA"/>
</dbReference>
<dbReference type="InterPro" id="IPR019752">
    <property type="entry name" value="Pyrv/ketoisovalerate_OxRed_cat"/>
</dbReference>
<keyword evidence="2" id="KW-0812">Transmembrane</keyword>
<gene>
    <name evidence="4" type="ORF">DRP43_06260</name>
</gene>
<organism evidence="4 5">
    <name type="scientific">candidate division TA06 bacterium</name>
    <dbReference type="NCBI Taxonomy" id="2250710"/>
    <lineage>
        <taxon>Bacteria</taxon>
        <taxon>Bacteria division TA06</taxon>
    </lineage>
</organism>
<name>A0A660SAB7_UNCT6</name>
<accession>A0A660SAB7</accession>
<evidence type="ECO:0000256" key="1">
    <source>
        <dbReference type="ARBA" id="ARBA00023002"/>
    </source>
</evidence>
<feature type="transmembrane region" description="Helical" evidence="2">
    <location>
        <begin position="122"/>
        <end position="140"/>
    </location>
</feature>
<dbReference type="SUPFAM" id="SSF53323">
    <property type="entry name" value="Pyruvate-ferredoxin oxidoreductase, PFOR, domain III"/>
    <property type="match status" value="1"/>
</dbReference>
<dbReference type="InterPro" id="IPR002869">
    <property type="entry name" value="Pyrv_flavodox_OxRed_cen"/>
</dbReference>
<dbReference type="GO" id="GO:0016903">
    <property type="term" value="F:oxidoreductase activity, acting on the aldehyde or oxo group of donors"/>
    <property type="evidence" value="ECO:0007669"/>
    <property type="project" value="InterPro"/>
</dbReference>
<reference evidence="4 5" key="1">
    <citation type="submission" date="2018-06" db="EMBL/GenBank/DDBJ databases">
        <title>Extensive metabolic versatility and redundancy in microbially diverse, dynamic hydrothermal sediments.</title>
        <authorList>
            <person name="Dombrowski N."/>
            <person name="Teske A."/>
            <person name="Baker B.J."/>
        </authorList>
    </citation>
    <scope>NUCLEOTIDE SEQUENCE [LARGE SCALE GENOMIC DNA]</scope>
    <source>
        <strain evidence="4">B10_G13</strain>
    </source>
</reference>
<dbReference type="PANTHER" id="PTHR42730:SF1">
    <property type="entry name" value="2-OXOGLUTARATE SYNTHASE SUBUNIT KORC"/>
    <property type="match status" value="1"/>
</dbReference>
<comment type="caution">
    <text evidence="4">The sequence shown here is derived from an EMBL/GenBank/DDBJ whole genome shotgun (WGS) entry which is preliminary data.</text>
</comment>
<sequence length="177" mass="19509">MSTEIKLAGEGGQGLIKAGFILGESATVFDKKNAVQTSSYGVEARGGESSSDIIINNSKIYFPRVRHLDILLSFTQTTADKYVNILKDNGKLFIDDDFVQVPENYDGEVFSFPYIRTARTKFNLVIIANIIALSSIAYITNVVSMEALRKAVLKNTPEKAKDMNIEAIDIGISFCKQ</sequence>
<dbReference type="Proteomes" id="UP000271125">
    <property type="component" value="Unassembled WGS sequence"/>
</dbReference>
<dbReference type="Pfam" id="PF01558">
    <property type="entry name" value="POR"/>
    <property type="match status" value="1"/>
</dbReference>
<evidence type="ECO:0000313" key="4">
    <source>
        <dbReference type="EMBL" id="RKX67785.1"/>
    </source>
</evidence>
<evidence type="ECO:0000256" key="2">
    <source>
        <dbReference type="SAM" id="Phobius"/>
    </source>
</evidence>
<feature type="domain" description="Pyruvate/ketoisovalerate oxidoreductase catalytic" evidence="3">
    <location>
        <begin position="11"/>
        <end position="172"/>
    </location>
</feature>
<dbReference type="Gene3D" id="3.40.920.10">
    <property type="entry name" value="Pyruvate-ferredoxin oxidoreductase, PFOR, domain III"/>
    <property type="match status" value="1"/>
</dbReference>
<keyword evidence="1" id="KW-0560">Oxidoreductase</keyword>
<dbReference type="InterPro" id="IPR052554">
    <property type="entry name" value="2-oxoglutarate_synth_KorC"/>
</dbReference>
<evidence type="ECO:0000313" key="5">
    <source>
        <dbReference type="Proteomes" id="UP000271125"/>
    </source>
</evidence>
<evidence type="ECO:0000259" key="3">
    <source>
        <dbReference type="Pfam" id="PF01558"/>
    </source>
</evidence>